<protein>
    <submittedName>
        <fullName evidence="1">Uncharacterized protein</fullName>
    </submittedName>
</protein>
<evidence type="ECO:0000313" key="2">
    <source>
        <dbReference type="Proteomes" id="UP000321110"/>
    </source>
</evidence>
<accession>A0A5C7WDS7</accession>
<dbReference type="AlphaFoldDB" id="A0A5C7WDS7"/>
<evidence type="ECO:0000313" key="1">
    <source>
        <dbReference type="EMBL" id="TXI34765.1"/>
    </source>
</evidence>
<gene>
    <name evidence="1" type="ORF">E6Q69_03190</name>
</gene>
<proteinExistence type="predicted"/>
<dbReference type="Proteomes" id="UP000321110">
    <property type="component" value="Unassembled WGS sequence"/>
</dbReference>
<name>A0A5C7WDS7_AQUAC</name>
<dbReference type="EMBL" id="SSFO01000057">
    <property type="protein sequence ID" value="TXI34765.1"/>
    <property type="molecule type" value="Genomic_DNA"/>
</dbReference>
<comment type="caution">
    <text evidence="1">The sequence shown here is derived from an EMBL/GenBank/DDBJ whole genome shotgun (WGS) entry which is preliminary data.</text>
</comment>
<sequence length="67" mass="7138">MVKVKLKELFKFSPNGRDVQEFEPGEHELSIRGAECALEAEVVASPDAVKKAIAAAKKAAGSADEPQ</sequence>
<reference evidence="1 2" key="1">
    <citation type="submission" date="2018-09" db="EMBL/GenBank/DDBJ databases">
        <title>Metagenome Assembled Genomes from an Advanced Water Purification Facility.</title>
        <authorList>
            <person name="Stamps B.W."/>
            <person name="Spear J.R."/>
        </authorList>
    </citation>
    <scope>NUCLEOTIDE SEQUENCE [LARGE SCALE GENOMIC DNA]</scope>
    <source>
        <strain evidence="1">Bin_52_1</strain>
    </source>
</reference>
<organism evidence="1 2">
    <name type="scientific">Aquipseudomonas alcaligenes</name>
    <name type="common">Pseudomonas alcaligenes</name>
    <dbReference type="NCBI Taxonomy" id="43263"/>
    <lineage>
        <taxon>Bacteria</taxon>
        <taxon>Pseudomonadati</taxon>
        <taxon>Pseudomonadota</taxon>
        <taxon>Gammaproteobacteria</taxon>
        <taxon>Pseudomonadales</taxon>
        <taxon>Pseudomonadaceae</taxon>
        <taxon>Aquipseudomonas</taxon>
    </lineage>
</organism>